<dbReference type="GO" id="GO:0016740">
    <property type="term" value="F:transferase activity"/>
    <property type="evidence" value="ECO:0007669"/>
    <property type="project" value="UniProtKB-KW"/>
</dbReference>
<dbReference type="InterPro" id="IPR040423">
    <property type="entry name" value="PEA_transferase"/>
</dbReference>
<dbReference type="Pfam" id="PF08019">
    <property type="entry name" value="EptA_B_N"/>
    <property type="match status" value="1"/>
</dbReference>
<keyword evidence="6 8" id="KW-1133">Transmembrane helix</keyword>
<comment type="subcellular location">
    <subcellularLocation>
        <location evidence="1">Cell inner membrane</location>
        <topology evidence="1">Multi-pass membrane protein</topology>
    </subcellularLocation>
</comment>
<evidence type="ECO:0000256" key="7">
    <source>
        <dbReference type="ARBA" id="ARBA00023136"/>
    </source>
</evidence>
<feature type="transmembrane region" description="Helical" evidence="8">
    <location>
        <begin position="120"/>
        <end position="141"/>
    </location>
</feature>
<keyword evidence="5 8" id="KW-0812">Transmembrane</keyword>
<gene>
    <name evidence="11" type="ORF">AACH10_05480</name>
</gene>
<dbReference type="InterPro" id="IPR017850">
    <property type="entry name" value="Alkaline_phosphatase_core_sf"/>
</dbReference>
<evidence type="ECO:0000256" key="2">
    <source>
        <dbReference type="ARBA" id="ARBA00022475"/>
    </source>
</evidence>
<name>A0ABU9CCT6_9BURK</name>
<dbReference type="InterPro" id="IPR000917">
    <property type="entry name" value="Sulfatase_N"/>
</dbReference>
<dbReference type="CDD" id="cd16017">
    <property type="entry name" value="LptA"/>
    <property type="match status" value="1"/>
</dbReference>
<dbReference type="Pfam" id="PF00884">
    <property type="entry name" value="Sulfatase"/>
    <property type="match status" value="1"/>
</dbReference>
<feature type="transmembrane region" description="Helical" evidence="8">
    <location>
        <begin position="14"/>
        <end position="34"/>
    </location>
</feature>
<feature type="domain" description="Sulfatase N-terminal" evidence="9">
    <location>
        <begin position="235"/>
        <end position="536"/>
    </location>
</feature>
<feature type="domain" description="Phosphoethanolamine transferase N-terminal" evidence="10">
    <location>
        <begin position="59"/>
        <end position="205"/>
    </location>
</feature>
<evidence type="ECO:0000313" key="12">
    <source>
        <dbReference type="Proteomes" id="UP001365405"/>
    </source>
</evidence>
<dbReference type="RefSeq" id="WP_341409361.1">
    <property type="nucleotide sequence ID" value="NZ_JBBUTH010000003.1"/>
</dbReference>
<dbReference type="PANTHER" id="PTHR30443">
    <property type="entry name" value="INNER MEMBRANE PROTEIN"/>
    <property type="match status" value="1"/>
</dbReference>
<evidence type="ECO:0000256" key="3">
    <source>
        <dbReference type="ARBA" id="ARBA00022519"/>
    </source>
</evidence>
<organism evidence="11 12">
    <name type="scientific">Pseudaquabacterium inlustre</name>
    <dbReference type="NCBI Taxonomy" id="2984192"/>
    <lineage>
        <taxon>Bacteria</taxon>
        <taxon>Pseudomonadati</taxon>
        <taxon>Pseudomonadota</taxon>
        <taxon>Betaproteobacteria</taxon>
        <taxon>Burkholderiales</taxon>
        <taxon>Sphaerotilaceae</taxon>
        <taxon>Pseudaquabacterium</taxon>
    </lineage>
</organism>
<keyword evidence="12" id="KW-1185">Reference proteome</keyword>
<reference evidence="11 12" key="1">
    <citation type="submission" date="2024-04" db="EMBL/GenBank/DDBJ databases">
        <title>Novel species of the genus Ideonella isolated from streams.</title>
        <authorList>
            <person name="Lu H."/>
        </authorList>
    </citation>
    <scope>NUCLEOTIDE SEQUENCE [LARGE SCALE GENOMIC DNA]</scope>
    <source>
        <strain evidence="11 12">DXS22W</strain>
    </source>
</reference>
<evidence type="ECO:0000259" key="10">
    <source>
        <dbReference type="Pfam" id="PF08019"/>
    </source>
</evidence>
<evidence type="ECO:0000313" key="11">
    <source>
        <dbReference type="EMBL" id="MEK8049678.1"/>
    </source>
</evidence>
<dbReference type="PANTHER" id="PTHR30443:SF0">
    <property type="entry name" value="PHOSPHOETHANOLAMINE TRANSFERASE EPTA"/>
    <property type="match status" value="1"/>
</dbReference>
<proteinExistence type="predicted"/>
<evidence type="ECO:0000256" key="4">
    <source>
        <dbReference type="ARBA" id="ARBA00022679"/>
    </source>
</evidence>
<dbReference type="Gene3D" id="3.40.720.10">
    <property type="entry name" value="Alkaline Phosphatase, subunit A"/>
    <property type="match status" value="1"/>
</dbReference>
<feature type="transmembrane region" description="Helical" evidence="8">
    <location>
        <begin position="46"/>
        <end position="65"/>
    </location>
</feature>
<keyword evidence="4 11" id="KW-0808">Transferase</keyword>
<keyword evidence="3" id="KW-0997">Cell inner membrane</keyword>
<accession>A0ABU9CCT6</accession>
<feature type="transmembrane region" description="Helical" evidence="8">
    <location>
        <begin position="153"/>
        <end position="175"/>
    </location>
</feature>
<dbReference type="NCBIfam" id="NF028537">
    <property type="entry name" value="P_eth_NH2_trans"/>
    <property type="match status" value="1"/>
</dbReference>
<dbReference type="InterPro" id="IPR012549">
    <property type="entry name" value="EptA-like_N"/>
</dbReference>
<evidence type="ECO:0000256" key="8">
    <source>
        <dbReference type="SAM" id="Phobius"/>
    </source>
</evidence>
<evidence type="ECO:0000259" key="9">
    <source>
        <dbReference type="Pfam" id="PF00884"/>
    </source>
</evidence>
<feature type="transmembrane region" description="Helical" evidence="8">
    <location>
        <begin position="77"/>
        <end position="100"/>
    </location>
</feature>
<dbReference type="InterPro" id="IPR058130">
    <property type="entry name" value="PEA_transf_C"/>
</dbReference>
<dbReference type="EMBL" id="JBBUTH010000003">
    <property type="protein sequence ID" value="MEK8049678.1"/>
    <property type="molecule type" value="Genomic_DNA"/>
</dbReference>
<evidence type="ECO:0000256" key="1">
    <source>
        <dbReference type="ARBA" id="ARBA00004429"/>
    </source>
</evidence>
<keyword evidence="7 8" id="KW-0472">Membrane</keyword>
<protein>
    <submittedName>
        <fullName evidence="11">Phosphoethanolamine--lipid A transferase</fullName>
    </submittedName>
</protein>
<dbReference type="SUPFAM" id="SSF53649">
    <property type="entry name" value="Alkaline phosphatase-like"/>
    <property type="match status" value="1"/>
</dbReference>
<keyword evidence="2" id="KW-1003">Cell membrane</keyword>
<comment type="caution">
    <text evidence="11">The sequence shown here is derived from an EMBL/GenBank/DDBJ whole genome shotgun (WGS) entry which is preliminary data.</text>
</comment>
<evidence type="ECO:0000256" key="5">
    <source>
        <dbReference type="ARBA" id="ARBA00022692"/>
    </source>
</evidence>
<evidence type="ECO:0000256" key="6">
    <source>
        <dbReference type="ARBA" id="ARBA00022989"/>
    </source>
</evidence>
<sequence>MTAHSLRSFFRRPVGLMLATSLWLASVGNLPLWLELGRLGMLQGRGGWLLGAGLMLVIAAALMALQSLLAWRFTLKGTAIALLLIGAASGYFMHTYRIVIDPTMMVNVAQTDPREAGDLIGLRFLLVLALAGGLPALLVWRAPLHYRHWPRRALHNAVLLLAALLLLVGAVMASFQPLSSAMRNHKHVRYLINPLTTLYSGGWVATEPLRKRDTRLHPVAEDAHLAPAPAGGKPPLIVLVLGETGRAGNFGLNGYTRDTTPELAREGSVLSFRQVMSCGTSTAASVPCMFSHLGREGFEASPLRHETLLDVLQRAGLAVLWLDNQAGCKGVCDRVPNANTADPLPAGVPPYPAGTCAPDGECFDTALLHGLDARLAALPAERRARGTVLVMHQMGSHGPAYFKRSPPALKRFLPECTSATLQDCSREQLWNAYDNTIATTDHVLAGVIVWLKQQSARHDTAMVYLADHGESLGENGLYLHGLPYAVAPQVQKHVPWLTWLSPAFAARQKLDAACLAGRAGTPLSHDHLFHSMLGLAAVQTQAYQAGLDAYAACRR</sequence>
<dbReference type="Proteomes" id="UP001365405">
    <property type="component" value="Unassembled WGS sequence"/>
</dbReference>